<dbReference type="HOGENOM" id="CLU_027074_11_3_1"/>
<evidence type="ECO:0000256" key="5">
    <source>
        <dbReference type="ARBA" id="ARBA00048336"/>
    </source>
</evidence>
<proteinExistence type="inferred from homology"/>
<dbReference type="Gene3D" id="3.90.190.10">
    <property type="entry name" value="Protein tyrosine phosphatase superfamily"/>
    <property type="match status" value="1"/>
</dbReference>
<dbReference type="Proteomes" id="UP000014500">
    <property type="component" value="Unassembled WGS sequence"/>
</dbReference>
<dbReference type="STRING" id="126957.T1JBI6"/>
<dbReference type="OMA" id="SYMHVNT"/>
<dbReference type="InterPro" id="IPR000340">
    <property type="entry name" value="Dual-sp_phosphatase_cat-dom"/>
</dbReference>
<sequence>MAKSQDSYRSLLRVIMETQPRPSKRSLSTAFERNFIRERIDCDEVYPGIFIGDGMTATTKEYLKSIGITHVINTAQGHKIAQVDTNEHYYSTSGIKFLGLRLMDTPGTNISVHFDECADFIDEALNKGGNVFVHCYMGISRSATIVLAYLMLRKGFTAEDAIRTVRIHRDVTPNNGFLQQLFELNIRLHKKH</sequence>
<comment type="catalytic activity">
    <reaction evidence="7">
        <text>O-phospho-L-tyrosyl-[protein] + H2O = L-tyrosyl-[protein] + phosphate</text>
        <dbReference type="Rhea" id="RHEA:10684"/>
        <dbReference type="Rhea" id="RHEA-COMP:10136"/>
        <dbReference type="Rhea" id="RHEA-COMP:20101"/>
        <dbReference type="ChEBI" id="CHEBI:15377"/>
        <dbReference type="ChEBI" id="CHEBI:43474"/>
        <dbReference type="ChEBI" id="CHEBI:46858"/>
        <dbReference type="ChEBI" id="CHEBI:61978"/>
        <dbReference type="EC" id="3.1.3.48"/>
    </reaction>
</comment>
<dbReference type="InterPro" id="IPR016130">
    <property type="entry name" value="Tyr_Pase_AS"/>
</dbReference>
<dbReference type="GO" id="GO:0004722">
    <property type="term" value="F:protein serine/threonine phosphatase activity"/>
    <property type="evidence" value="ECO:0007669"/>
    <property type="project" value="UniProtKB-EC"/>
</dbReference>
<dbReference type="EC" id="3.1.3.48" evidence="7"/>
<dbReference type="PANTHER" id="PTHR45682:SF5">
    <property type="entry name" value="DUAL SPECIFICITY PROTEIN PHOSPHATASE"/>
    <property type="match status" value="1"/>
</dbReference>
<name>T1JBI6_STRMM</name>
<dbReference type="InterPro" id="IPR000387">
    <property type="entry name" value="Tyr_Pase_dom"/>
</dbReference>
<dbReference type="GO" id="GO:0033549">
    <property type="term" value="F:MAP kinase phosphatase activity"/>
    <property type="evidence" value="ECO:0007669"/>
    <property type="project" value="TreeGrafter"/>
</dbReference>
<dbReference type="EC" id="3.1.3.16" evidence="7"/>
<evidence type="ECO:0000256" key="4">
    <source>
        <dbReference type="ARBA" id="ARBA00047761"/>
    </source>
</evidence>
<dbReference type="GO" id="GO:0008138">
    <property type="term" value="F:protein tyrosine/serine/threonine phosphatase activity"/>
    <property type="evidence" value="ECO:0007669"/>
    <property type="project" value="UniProtKB-UniRule"/>
</dbReference>
<dbReference type="PROSITE" id="PS00383">
    <property type="entry name" value="TYR_PHOSPHATASE_1"/>
    <property type="match status" value="1"/>
</dbReference>
<dbReference type="SUPFAM" id="SSF52799">
    <property type="entry name" value="(Phosphotyrosine protein) phosphatases II"/>
    <property type="match status" value="1"/>
</dbReference>
<comment type="catalytic activity">
    <reaction evidence="5 7">
        <text>O-phospho-L-threonyl-[protein] + H2O = L-threonyl-[protein] + phosphate</text>
        <dbReference type="Rhea" id="RHEA:47004"/>
        <dbReference type="Rhea" id="RHEA-COMP:11060"/>
        <dbReference type="Rhea" id="RHEA-COMP:11605"/>
        <dbReference type="ChEBI" id="CHEBI:15377"/>
        <dbReference type="ChEBI" id="CHEBI:30013"/>
        <dbReference type="ChEBI" id="CHEBI:43474"/>
        <dbReference type="ChEBI" id="CHEBI:61977"/>
        <dbReference type="EC" id="3.1.3.16"/>
    </reaction>
</comment>
<dbReference type="GO" id="GO:0005737">
    <property type="term" value="C:cytoplasm"/>
    <property type="evidence" value="ECO:0007669"/>
    <property type="project" value="TreeGrafter"/>
</dbReference>
<evidence type="ECO:0000313" key="11">
    <source>
        <dbReference type="Proteomes" id="UP000014500"/>
    </source>
</evidence>
<evidence type="ECO:0000313" key="10">
    <source>
        <dbReference type="EnsemblMetazoa" id="SMAR011132-PA"/>
    </source>
</evidence>
<keyword evidence="11" id="KW-1185">Reference proteome</keyword>
<dbReference type="SMART" id="SM00195">
    <property type="entry name" value="DSPc"/>
    <property type="match status" value="1"/>
</dbReference>
<evidence type="ECO:0000259" key="8">
    <source>
        <dbReference type="PROSITE" id="PS50054"/>
    </source>
</evidence>
<protein>
    <recommendedName>
        <fullName evidence="7">Dual specificity protein phosphatase</fullName>
        <ecNumber evidence="7">3.1.3.16</ecNumber>
        <ecNumber evidence="7">3.1.3.48</ecNumber>
    </recommendedName>
</protein>
<dbReference type="AlphaFoldDB" id="T1JBI6"/>
<organism evidence="10 11">
    <name type="scientific">Strigamia maritima</name>
    <name type="common">European centipede</name>
    <name type="synonym">Geophilus maritimus</name>
    <dbReference type="NCBI Taxonomy" id="126957"/>
    <lineage>
        <taxon>Eukaryota</taxon>
        <taxon>Metazoa</taxon>
        <taxon>Ecdysozoa</taxon>
        <taxon>Arthropoda</taxon>
        <taxon>Myriapoda</taxon>
        <taxon>Chilopoda</taxon>
        <taxon>Pleurostigmophora</taxon>
        <taxon>Geophilomorpha</taxon>
        <taxon>Linotaeniidae</taxon>
        <taxon>Strigamia</taxon>
    </lineage>
</organism>
<dbReference type="PROSITE" id="PS50056">
    <property type="entry name" value="TYR_PHOSPHATASE_2"/>
    <property type="match status" value="1"/>
</dbReference>
<evidence type="ECO:0000256" key="1">
    <source>
        <dbReference type="ARBA" id="ARBA00008601"/>
    </source>
</evidence>
<reference evidence="10" key="2">
    <citation type="submission" date="2015-02" db="UniProtKB">
        <authorList>
            <consortium name="EnsemblMetazoa"/>
        </authorList>
    </citation>
    <scope>IDENTIFICATION</scope>
</reference>
<comment type="catalytic activity">
    <reaction evidence="4 7">
        <text>O-phospho-L-seryl-[protein] + H2O = L-seryl-[protein] + phosphate</text>
        <dbReference type="Rhea" id="RHEA:20629"/>
        <dbReference type="Rhea" id="RHEA-COMP:9863"/>
        <dbReference type="Rhea" id="RHEA-COMP:11604"/>
        <dbReference type="ChEBI" id="CHEBI:15377"/>
        <dbReference type="ChEBI" id="CHEBI:29999"/>
        <dbReference type="ChEBI" id="CHEBI:43474"/>
        <dbReference type="ChEBI" id="CHEBI:83421"/>
        <dbReference type="EC" id="3.1.3.16"/>
    </reaction>
</comment>
<evidence type="ECO:0000256" key="3">
    <source>
        <dbReference type="ARBA" id="ARBA00022912"/>
    </source>
</evidence>
<feature type="domain" description="Tyrosine-protein phosphatase" evidence="8">
    <location>
        <begin position="41"/>
        <end position="190"/>
    </location>
</feature>
<dbReference type="PANTHER" id="PTHR45682">
    <property type="entry name" value="AGAP008228-PA"/>
    <property type="match status" value="1"/>
</dbReference>
<evidence type="ECO:0000256" key="7">
    <source>
        <dbReference type="RuleBase" id="RU366038"/>
    </source>
</evidence>
<dbReference type="InterPro" id="IPR020405">
    <property type="entry name" value="Atypical_DUSP_subfamA"/>
</dbReference>
<dbReference type="CDD" id="cd14515">
    <property type="entry name" value="DUSP3-like"/>
    <property type="match status" value="1"/>
</dbReference>
<dbReference type="GO" id="GO:0004725">
    <property type="term" value="F:protein tyrosine phosphatase activity"/>
    <property type="evidence" value="ECO:0007669"/>
    <property type="project" value="UniProtKB-EC"/>
</dbReference>
<dbReference type="EnsemblMetazoa" id="SMAR011132-RA">
    <property type="protein sequence ID" value="SMAR011132-PA"/>
    <property type="gene ID" value="SMAR011132"/>
</dbReference>
<keyword evidence="3 7" id="KW-0904">Protein phosphatase</keyword>
<dbReference type="PhylomeDB" id="T1JBI6"/>
<dbReference type="PRINTS" id="PR01909">
    <property type="entry name" value="ADSPHPHTASEA"/>
</dbReference>
<accession>T1JBI6</accession>
<evidence type="ECO:0000259" key="9">
    <source>
        <dbReference type="PROSITE" id="PS50056"/>
    </source>
</evidence>
<comment type="function">
    <text evidence="7">Dual specificity phosphatase able to dephosphorylate phosphotyrosine, phosphoserine and phosphothreonine residues, with a preference for phosphotyrosine as a substrate.</text>
</comment>
<dbReference type="InterPro" id="IPR029021">
    <property type="entry name" value="Prot-tyrosine_phosphatase-like"/>
</dbReference>
<dbReference type="PRINTS" id="PR01908">
    <property type="entry name" value="ADSPHPHTASE"/>
</dbReference>
<feature type="active site" description="Phosphocysteine intermediate" evidence="6">
    <location>
        <position position="135"/>
    </location>
</feature>
<dbReference type="InterPro" id="IPR020422">
    <property type="entry name" value="TYR_PHOSPHATASE_DUAL_dom"/>
</dbReference>
<reference evidence="11" key="1">
    <citation type="submission" date="2011-05" db="EMBL/GenBank/DDBJ databases">
        <authorList>
            <person name="Richards S.R."/>
            <person name="Qu J."/>
            <person name="Jiang H."/>
            <person name="Jhangiani S.N."/>
            <person name="Agravi P."/>
            <person name="Goodspeed R."/>
            <person name="Gross S."/>
            <person name="Mandapat C."/>
            <person name="Jackson L."/>
            <person name="Mathew T."/>
            <person name="Pu L."/>
            <person name="Thornton R."/>
            <person name="Saada N."/>
            <person name="Wilczek-Boney K.B."/>
            <person name="Lee S."/>
            <person name="Kovar C."/>
            <person name="Wu Y."/>
            <person name="Scherer S.E."/>
            <person name="Worley K.C."/>
            <person name="Muzny D.M."/>
            <person name="Gibbs R."/>
        </authorList>
    </citation>
    <scope>NUCLEOTIDE SEQUENCE</scope>
    <source>
        <strain evidence="11">Brora</strain>
    </source>
</reference>
<dbReference type="PROSITE" id="PS50054">
    <property type="entry name" value="TYR_PHOSPHATASE_DUAL"/>
    <property type="match status" value="1"/>
</dbReference>
<dbReference type="GO" id="GO:0043409">
    <property type="term" value="P:negative regulation of MAPK cascade"/>
    <property type="evidence" value="ECO:0007669"/>
    <property type="project" value="TreeGrafter"/>
</dbReference>
<comment type="similarity">
    <text evidence="1 7">Belongs to the protein-tyrosine phosphatase family. Non-receptor class dual specificity subfamily.</text>
</comment>
<keyword evidence="2 7" id="KW-0378">Hydrolase</keyword>
<dbReference type="EMBL" id="JH432011">
    <property type="status" value="NOT_ANNOTATED_CDS"/>
    <property type="molecule type" value="Genomic_DNA"/>
</dbReference>
<feature type="domain" description="Tyrosine specific protein phosphatases" evidence="9">
    <location>
        <begin position="112"/>
        <end position="169"/>
    </location>
</feature>
<dbReference type="eggNOG" id="KOG1716">
    <property type="taxonomic scope" value="Eukaryota"/>
</dbReference>
<evidence type="ECO:0000256" key="6">
    <source>
        <dbReference type="PIRSR" id="PIRSR620405-1"/>
    </source>
</evidence>
<dbReference type="Pfam" id="PF00782">
    <property type="entry name" value="DSPc"/>
    <property type="match status" value="1"/>
</dbReference>
<evidence type="ECO:0000256" key="2">
    <source>
        <dbReference type="ARBA" id="ARBA00022801"/>
    </source>
</evidence>